<dbReference type="GO" id="GO:0042802">
    <property type="term" value="F:identical protein binding"/>
    <property type="evidence" value="ECO:0007669"/>
    <property type="project" value="UniProtKB-ARBA"/>
</dbReference>
<keyword evidence="9 20" id="KW-0863">Zinc-finger</keyword>
<feature type="domain" description="C2H2-type" evidence="22">
    <location>
        <begin position="640"/>
        <end position="667"/>
    </location>
</feature>
<keyword evidence="5" id="KW-1017">Isopeptide bond</keyword>
<dbReference type="SUPFAM" id="SSF52042">
    <property type="entry name" value="Ribosomal protein L32e"/>
    <property type="match status" value="1"/>
</dbReference>
<dbReference type="SMART" id="SM01393">
    <property type="entry name" value="Ribosomal_L32e"/>
    <property type="match status" value="1"/>
</dbReference>
<evidence type="ECO:0000313" key="25">
    <source>
        <dbReference type="Proteomes" id="UP000308365"/>
    </source>
</evidence>
<dbReference type="PROSITE" id="PS50157">
    <property type="entry name" value="ZINC_FINGER_C2H2_2"/>
    <property type="match status" value="20"/>
</dbReference>
<dbReference type="InterPro" id="IPR001909">
    <property type="entry name" value="KRAB"/>
</dbReference>
<keyword evidence="12" id="KW-0689">Ribosomal protein</keyword>
<evidence type="ECO:0000256" key="6">
    <source>
        <dbReference type="ARBA" id="ARBA00022553"/>
    </source>
</evidence>
<feature type="region of interest" description="Disordered" evidence="21">
    <location>
        <begin position="1427"/>
        <end position="1475"/>
    </location>
</feature>
<dbReference type="FunFam" id="3.30.160.60:FF:000016">
    <property type="entry name" value="zinc finger protein 37 homolog"/>
    <property type="match status" value="2"/>
</dbReference>
<dbReference type="CDD" id="cd00513">
    <property type="entry name" value="Ribosomal_L32_L32e"/>
    <property type="match status" value="1"/>
</dbReference>
<dbReference type="Pfam" id="PF00096">
    <property type="entry name" value="zf-C2H2"/>
    <property type="match status" value="18"/>
</dbReference>
<evidence type="ECO:0000259" key="22">
    <source>
        <dbReference type="PROSITE" id="PS50157"/>
    </source>
</evidence>
<evidence type="ECO:0000256" key="21">
    <source>
        <dbReference type="SAM" id="MobiDB-lite"/>
    </source>
</evidence>
<dbReference type="GO" id="GO:0003735">
    <property type="term" value="F:structural constituent of ribosome"/>
    <property type="evidence" value="ECO:0007669"/>
    <property type="project" value="InterPro"/>
</dbReference>
<feature type="domain" description="C2H2-type" evidence="22">
    <location>
        <begin position="556"/>
        <end position="583"/>
    </location>
</feature>
<name>A0A4U1F2B8_MONMO</name>
<feature type="compositionally biased region" description="Polar residues" evidence="21">
    <location>
        <begin position="978"/>
        <end position="995"/>
    </location>
</feature>
<dbReference type="InterPro" id="IPR036351">
    <property type="entry name" value="Ribosomal_eL32_sf"/>
</dbReference>
<evidence type="ECO:0000256" key="8">
    <source>
        <dbReference type="ARBA" id="ARBA00022737"/>
    </source>
</evidence>
<feature type="compositionally biased region" description="Pro residues" evidence="21">
    <location>
        <begin position="1002"/>
        <end position="1011"/>
    </location>
</feature>
<keyword evidence="8" id="KW-0677">Repeat</keyword>
<feature type="domain" description="C2H2-type" evidence="22">
    <location>
        <begin position="584"/>
        <end position="611"/>
    </location>
</feature>
<dbReference type="GO" id="GO:0000981">
    <property type="term" value="F:DNA-binding transcription factor activity, RNA polymerase II-specific"/>
    <property type="evidence" value="ECO:0007669"/>
    <property type="project" value="TreeGrafter"/>
</dbReference>
<evidence type="ECO:0000256" key="16">
    <source>
        <dbReference type="ARBA" id="ARBA00023242"/>
    </source>
</evidence>
<dbReference type="EMBL" id="RWIC01000476">
    <property type="protein sequence ID" value="TKC43323.1"/>
    <property type="molecule type" value="Genomic_DNA"/>
</dbReference>
<dbReference type="InterPro" id="IPR056436">
    <property type="entry name" value="Znf-C2H2_ZIC1-5/GLI1-3-like"/>
</dbReference>
<dbReference type="FunFam" id="3.30.160.60:FF:001697">
    <property type="entry name" value="zinc finger protein 623"/>
    <property type="match status" value="2"/>
</dbReference>
<dbReference type="FunFam" id="3.30.160.60:FF:000688">
    <property type="entry name" value="zinc finger protein 197 isoform X1"/>
    <property type="match status" value="1"/>
</dbReference>
<evidence type="ECO:0000259" key="23">
    <source>
        <dbReference type="PROSITE" id="PS50805"/>
    </source>
</evidence>
<evidence type="ECO:0000256" key="15">
    <source>
        <dbReference type="ARBA" id="ARBA00023163"/>
    </source>
</evidence>
<evidence type="ECO:0000256" key="2">
    <source>
        <dbReference type="ARBA" id="ARBA00004123"/>
    </source>
</evidence>
<dbReference type="Pfam" id="PF23561">
    <property type="entry name" value="zf-C2H2_15"/>
    <property type="match status" value="1"/>
</dbReference>
<dbReference type="GO" id="GO:0006412">
    <property type="term" value="P:translation"/>
    <property type="evidence" value="ECO:0007669"/>
    <property type="project" value="InterPro"/>
</dbReference>
<protein>
    <recommendedName>
        <fullName evidence="19">Zinc finger protein 8</fullName>
    </recommendedName>
</protein>
<dbReference type="FunFam" id="3.30.160.60:FF:000229">
    <property type="entry name" value="Zinc finger protein 90 homolog"/>
    <property type="match status" value="1"/>
</dbReference>
<feature type="domain" description="C2H2-type" evidence="22">
    <location>
        <begin position="388"/>
        <end position="415"/>
    </location>
</feature>
<feature type="domain" description="C2H2-type" evidence="22">
    <location>
        <begin position="696"/>
        <end position="723"/>
    </location>
</feature>
<keyword evidence="13" id="KW-0805">Transcription regulation</keyword>
<dbReference type="InterPro" id="IPR050329">
    <property type="entry name" value="GLI_C2H2-zinc-finger"/>
</dbReference>
<evidence type="ECO:0000256" key="7">
    <source>
        <dbReference type="ARBA" id="ARBA00022723"/>
    </source>
</evidence>
<dbReference type="FunFam" id="3.30.160.60:FF:002254">
    <property type="entry name" value="Zinc finger protein 540"/>
    <property type="match status" value="1"/>
</dbReference>
<feature type="domain" description="C2H2-type" evidence="22">
    <location>
        <begin position="612"/>
        <end position="639"/>
    </location>
</feature>
<feature type="domain" description="C2H2-type" evidence="22">
    <location>
        <begin position="444"/>
        <end position="471"/>
    </location>
</feature>
<feature type="domain" description="C2H2-type" evidence="22">
    <location>
        <begin position="472"/>
        <end position="499"/>
    </location>
</feature>
<comment type="similarity">
    <text evidence="3">Belongs to the krueppel C2H2-type zinc-finger protein family.</text>
</comment>
<evidence type="ECO:0000256" key="17">
    <source>
        <dbReference type="ARBA" id="ARBA00023274"/>
    </source>
</evidence>
<gene>
    <name evidence="24" type="ORF">EI555_014228</name>
</gene>
<keyword evidence="16" id="KW-0539">Nucleus</keyword>
<evidence type="ECO:0000256" key="4">
    <source>
        <dbReference type="ARBA" id="ARBA00008431"/>
    </source>
</evidence>
<keyword evidence="15" id="KW-0804">Transcription</keyword>
<sequence length="1518" mass="171029">PRRCRCRCRCRCRRRPEQRPQQQLEKLPLKPEKRPPARGLLGLVVRCAERAHFRHPPEVPPLPASAALPSEDLCPLQDSFSRYEEEMEAYPQQILSQKIGITGVTSGLLLSKPDVIARLEQGEDPWRVEPGSPRDWKTTLEKKESASEEGIAVEEPSHHMEMKHCVQEEGPWLVSLGEVQHWRDQLGKHQEDSLSQTVLTSERLFAQGGSYLSLSLLPPTLPTRIHFHKPNSQVKRLKQNSVFINHQKNWADLKSCEGHQSARAFCQSTYLNKIANVEMGNKKPYDYTVSSDSFNCGTSLHFLNRIFSAENGNDSKDDGNSINHSMSLNEHKPMNFGESQYECDECLVQTEISDPGEAPFRCEEDCGAFHVASSFPDCDIIQTGKKSYACNQCAKSFSCCSKLVVHKRTHTGEKPYECTRCGKSFSQSYDLVVHQRTHTGEKPYECNQCGKSFTQSSKLIRHQRTHTGEKPYKCHECGKSFRWNSNLTVHQRIHTGEKPYECAHCGKSFSQSSDFVAHKRTHTGEKPYECNQCGKSFIRSTQLIRHLRIHTGEKPYKCNQCDKAFTGSSHLIEHQRTHTGEKPFECIQCGKGFTGSSHLLSHQRIHSGEKPYECNDCGKAFRQRSQLVVHQRTHTGEKPYECSHCGKAFSQRSPLIVHQRIHIGEKPYQCNMCAKAFSQRSRLIEHQRTHTGEKPYECIDCGKAFNDRSTLTKHERTHTGEKPYECNHCEKAFSQRCQLTRHQRIHTGEKPYECNECGKAFSYKNPWERNPMNNQDGKADCQTFFTRHQMTKYLAMGGRHLLLGIVAALRPLVKPKIVKKRTKKFIQHQSDQYVKIKWNWQKPRGIDNRVRRRFKGQILMPNIGYGSNKKTKHMLPSGFQKFLVHNVKELEVLLTCNKSYCADIAHSASSRNCKAIVERAAQLAIRVHLGRLSSTCRPRMDPEEEAATLAMATGPPAERLQNLGSFPRTGLAPPRRPTTMSMGNSNWSRDASTCGVNRHPPRAPLPEPPGPRTGTASGVRTGPELPKPEVISQLEQGAELWVAERGISQGRCPGWESGPEGRAPPQEQDLPEEKGREGFLGEALCPATPGEDWEYEGRVQGPEKDQGNLRQLEFSLEEALVQDGSHEGLRLGENCVLSPNPDPLLETSRTECLCAPDSWVTSSQQNPSAVGEQMGSSGRQPRDNSDCSNSSGQAVLEPEPEPARSLVLDKPYKCADCGKSFNHNAHLTVHRRIHTGERPYACKECGKAFSQNSSLVQHERIHTGHKPYKCADCGKSFCHSTHLTVHRRIHTGEKPYACQDCGRAFNQNSSLGRHRRTHTGEKPFTCSVCGKAFSRTTCLFLHLRTHTAERPYECSRCGKGFRHSSSLAQHQRKHAGEGPYDCRQRLAFEPTPAWPEPLTPGEGATRSDRPFRCGQCGKCFTQSSHLIRHQITHTREDPRGRGRRRPQPCSRSPHLGRHQLGPTGESPGAGTKAGQPAGRALALFDIHEIMQEKNPVHVIGVEEPSVGTSVLFDIREST</sequence>
<evidence type="ECO:0000256" key="20">
    <source>
        <dbReference type="PROSITE-ProRule" id="PRU00042"/>
    </source>
</evidence>
<keyword evidence="7" id="KW-0479">Metal-binding</keyword>
<feature type="domain" description="C2H2-type" evidence="22">
    <location>
        <begin position="1324"/>
        <end position="1351"/>
    </location>
</feature>
<feature type="compositionally biased region" description="Polar residues" evidence="21">
    <location>
        <begin position="1160"/>
        <end position="1179"/>
    </location>
</feature>
<dbReference type="PANTHER" id="PTHR19818">
    <property type="entry name" value="ZINC FINGER PROTEIN ZIC AND GLI"/>
    <property type="match status" value="1"/>
</dbReference>
<comment type="similarity">
    <text evidence="4">Belongs to the eukaryotic ribosomal protein eL32 family.</text>
</comment>
<dbReference type="FunFam" id="3.30.160.60:FF:002026">
    <property type="entry name" value="Zinc finger protein 160"/>
    <property type="match status" value="1"/>
</dbReference>
<dbReference type="GO" id="GO:0000978">
    <property type="term" value="F:RNA polymerase II cis-regulatory region sequence-specific DNA binding"/>
    <property type="evidence" value="ECO:0007669"/>
    <property type="project" value="TreeGrafter"/>
</dbReference>
<dbReference type="FunFam" id="3.30.160.60:FF:000281">
    <property type="entry name" value="Zinc finger protein 558 isoform X1"/>
    <property type="match status" value="1"/>
</dbReference>
<evidence type="ECO:0000313" key="24">
    <source>
        <dbReference type="EMBL" id="TKC43323.1"/>
    </source>
</evidence>
<dbReference type="PROSITE" id="PS50805">
    <property type="entry name" value="KRAB"/>
    <property type="match status" value="1"/>
</dbReference>
<dbReference type="FunFam" id="3.30.160.60:FF:002343">
    <property type="entry name" value="Zinc finger protein 33A"/>
    <property type="match status" value="2"/>
</dbReference>
<feature type="compositionally biased region" description="Basic and acidic residues" evidence="21">
    <location>
        <begin position="126"/>
        <end position="146"/>
    </location>
</feature>
<accession>A0A4U1F2B8</accession>
<comment type="caution">
    <text evidence="24">The sequence shown here is derived from an EMBL/GenBank/DDBJ whole genome shotgun (WGS) entry which is preliminary data.</text>
</comment>
<dbReference type="SMART" id="SM00355">
    <property type="entry name" value="ZnF_C2H2"/>
    <property type="match status" value="20"/>
</dbReference>
<keyword evidence="14" id="KW-0238">DNA-binding</keyword>
<evidence type="ECO:0000256" key="19">
    <source>
        <dbReference type="ARBA" id="ARBA00074019"/>
    </source>
</evidence>
<evidence type="ECO:0000256" key="11">
    <source>
        <dbReference type="ARBA" id="ARBA00022843"/>
    </source>
</evidence>
<feature type="domain" description="C2H2-type" evidence="22">
    <location>
        <begin position="1352"/>
        <end position="1379"/>
    </location>
</feature>
<dbReference type="FunFam" id="3.30.160.60:FF:000459">
    <property type="entry name" value="Zinc finger with KRAB and SCAN domains 1"/>
    <property type="match status" value="1"/>
</dbReference>
<evidence type="ECO:0000256" key="12">
    <source>
        <dbReference type="ARBA" id="ARBA00022980"/>
    </source>
</evidence>
<feature type="domain" description="C2H2-type" evidence="22">
    <location>
        <begin position="1240"/>
        <end position="1267"/>
    </location>
</feature>
<dbReference type="Proteomes" id="UP000308365">
    <property type="component" value="Unassembled WGS sequence"/>
</dbReference>
<dbReference type="FunFam" id="3.30.160.60:FF:000848">
    <property type="entry name" value="Zinc finger protein 35"/>
    <property type="match status" value="1"/>
</dbReference>
<feature type="domain" description="C2H2-type" evidence="22">
    <location>
        <begin position="416"/>
        <end position="443"/>
    </location>
</feature>
<dbReference type="InterPro" id="IPR013087">
    <property type="entry name" value="Znf_C2H2_type"/>
</dbReference>
<evidence type="ECO:0000256" key="14">
    <source>
        <dbReference type="ARBA" id="ARBA00023125"/>
    </source>
</evidence>
<feature type="domain" description="C2H2-type" evidence="22">
    <location>
        <begin position="1296"/>
        <end position="1323"/>
    </location>
</feature>
<dbReference type="Gene3D" id="3.30.160.60">
    <property type="entry name" value="Classic Zinc Finger"/>
    <property type="match status" value="21"/>
</dbReference>
<feature type="domain" description="KRAB" evidence="23">
    <location>
        <begin position="71"/>
        <end position="138"/>
    </location>
</feature>
<comment type="subcellular location">
    <subcellularLocation>
        <location evidence="2">Nucleus</location>
    </subcellularLocation>
</comment>
<dbReference type="FunFam" id="3.30.160.60:FF:000496">
    <property type="entry name" value="Zinc finger with KRAB and SCAN domains 1"/>
    <property type="match status" value="1"/>
</dbReference>
<comment type="function">
    <text evidence="1">May be involved in transcriptional regulation.</text>
</comment>
<evidence type="ECO:0000256" key="5">
    <source>
        <dbReference type="ARBA" id="ARBA00022499"/>
    </source>
</evidence>
<dbReference type="GO" id="GO:0045944">
    <property type="term" value="P:positive regulation of transcription by RNA polymerase II"/>
    <property type="evidence" value="ECO:0007669"/>
    <property type="project" value="UniProtKB-ARBA"/>
</dbReference>
<evidence type="ECO:0000256" key="3">
    <source>
        <dbReference type="ARBA" id="ARBA00006991"/>
    </source>
</evidence>
<feature type="domain" description="C2H2-type" evidence="22">
    <location>
        <begin position="1411"/>
        <end position="1438"/>
    </location>
</feature>
<feature type="domain" description="C2H2-type" evidence="22">
    <location>
        <begin position="724"/>
        <end position="751"/>
    </location>
</feature>
<dbReference type="SUPFAM" id="SSF57667">
    <property type="entry name" value="beta-beta-alpha zinc fingers"/>
    <property type="match status" value="11"/>
</dbReference>
<dbReference type="FunFam" id="3.30.160.60:FF:000939">
    <property type="entry name" value="zinc finger protein 8 isoform X1"/>
    <property type="match status" value="1"/>
</dbReference>
<dbReference type="PROSITE" id="PS00028">
    <property type="entry name" value="ZINC_FINGER_C2H2_1"/>
    <property type="match status" value="20"/>
</dbReference>
<feature type="region of interest" description="Disordered" evidence="21">
    <location>
        <begin position="1160"/>
        <end position="1202"/>
    </location>
</feature>
<dbReference type="FunFam" id="3.30.160.60:FF:001498">
    <property type="entry name" value="Zinc finger protein 404"/>
    <property type="match status" value="1"/>
</dbReference>
<keyword evidence="10" id="KW-0862">Zinc</keyword>
<comment type="function">
    <text evidence="18">Transcriptional repressor. May modulate BMP and TGF-beta signal transduction, through its interaction with SMAD proteins.</text>
</comment>
<dbReference type="FunFam" id="3.30.160.60:FF:000060">
    <property type="entry name" value="zinc finger protein 436"/>
    <property type="match status" value="1"/>
</dbReference>
<dbReference type="PANTHER" id="PTHR19818:SF157">
    <property type="entry name" value="C2H2-TYPE DOMAIN-CONTAINING PROTEIN"/>
    <property type="match status" value="1"/>
</dbReference>
<keyword evidence="17" id="KW-0687">Ribonucleoprotein</keyword>
<feature type="domain" description="C2H2-type" evidence="22">
    <location>
        <begin position="500"/>
        <end position="527"/>
    </location>
</feature>
<dbReference type="InterPro" id="IPR001515">
    <property type="entry name" value="Ribosomal_eL32"/>
</dbReference>
<dbReference type="FunFam" id="3.30.160.60:FF:000951">
    <property type="entry name" value="Zinc finger protein 8"/>
    <property type="match status" value="2"/>
</dbReference>
<feature type="non-terminal residue" evidence="24">
    <location>
        <position position="1"/>
    </location>
</feature>
<dbReference type="Pfam" id="PF01655">
    <property type="entry name" value="Ribosomal_L32e"/>
    <property type="match status" value="1"/>
</dbReference>
<dbReference type="GO" id="GO:0005634">
    <property type="term" value="C:nucleus"/>
    <property type="evidence" value="ECO:0007669"/>
    <property type="project" value="UniProtKB-SubCell"/>
</dbReference>
<dbReference type="FunFam" id="3.30.160.60:FF:001270">
    <property type="entry name" value="zinc finger protein 583 isoform X1"/>
    <property type="match status" value="1"/>
</dbReference>
<keyword evidence="11" id="KW-0832">Ubl conjugation</keyword>
<keyword evidence="6" id="KW-0597">Phosphoprotein</keyword>
<proteinExistence type="inferred from homology"/>
<feature type="region of interest" description="Disordered" evidence="21">
    <location>
        <begin position="126"/>
        <end position="151"/>
    </location>
</feature>
<feature type="domain" description="C2H2-type" evidence="22">
    <location>
        <begin position="528"/>
        <end position="555"/>
    </location>
</feature>
<feature type="region of interest" description="Disordered" evidence="21">
    <location>
        <begin position="953"/>
        <end position="1025"/>
    </location>
</feature>
<evidence type="ECO:0000256" key="18">
    <source>
        <dbReference type="ARBA" id="ARBA00056482"/>
    </source>
</evidence>
<feature type="region of interest" description="Disordered" evidence="21">
    <location>
        <begin position="1049"/>
        <end position="1075"/>
    </location>
</feature>
<organism evidence="24 25">
    <name type="scientific">Monodon monoceros</name>
    <name type="common">Narwhal</name>
    <name type="synonym">Ceratodon monodon</name>
    <dbReference type="NCBI Taxonomy" id="40151"/>
    <lineage>
        <taxon>Eukaryota</taxon>
        <taxon>Metazoa</taxon>
        <taxon>Chordata</taxon>
        <taxon>Craniata</taxon>
        <taxon>Vertebrata</taxon>
        <taxon>Euteleostomi</taxon>
        <taxon>Mammalia</taxon>
        <taxon>Eutheria</taxon>
        <taxon>Laurasiatheria</taxon>
        <taxon>Artiodactyla</taxon>
        <taxon>Whippomorpha</taxon>
        <taxon>Cetacea</taxon>
        <taxon>Odontoceti</taxon>
        <taxon>Monodontidae</taxon>
        <taxon>Monodon</taxon>
    </lineage>
</organism>
<dbReference type="GO" id="GO:1990904">
    <property type="term" value="C:ribonucleoprotein complex"/>
    <property type="evidence" value="ECO:0007669"/>
    <property type="project" value="UniProtKB-KW"/>
</dbReference>
<dbReference type="FunFam" id="3.30.160.60:FF:000002">
    <property type="entry name" value="Zinc finger protein 1 homolog"/>
    <property type="match status" value="1"/>
</dbReference>
<feature type="domain" description="C2H2-type" evidence="22">
    <location>
        <begin position="668"/>
        <end position="695"/>
    </location>
</feature>
<feature type="domain" description="C2H2-type" evidence="22">
    <location>
        <begin position="1212"/>
        <end position="1239"/>
    </location>
</feature>
<evidence type="ECO:0000256" key="1">
    <source>
        <dbReference type="ARBA" id="ARBA00003767"/>
    </source>
</evidence>
<reference evidence="25" key="1">
    <citation type="journal article" date="2019" name="IScience">
        <title>Narwhal Genome Reveals Long-Term Low Genetic Diversity despite Current Large Abundance Size.</title>
        <authorList>
            <person name="Westbury M.V."/>
            <person name="Petersen B."/>
            <person name="Garde E."/>
            <person name="Heide-Jorgensen M.P."/>
            <person name="Lorenzen E.D."/>
        </authorList>
    </citation>
    <scope>NUCLEOTIDE SEQUENCE [LARGE SCALE GENOMIC DNA]</scope>
</reference>
<feature type="domain" description="C2H2-type" evidence="22">
    <location>
        <begin position="1268"/>
        <end position="1295"/>
    </location>
</feature>
<dbReference type="GO" id="GO:0005840">
    <property type="term" value="C:ribosome"/>
    <property type="evidence" value="ECO:0007669"/>
    <property type="project" value="UniProtKB-KW"/>
</dbReference>
<dbReference type="GO" id="GO:0008270">
    <property type="term" value="F:zinc ion binding"/>
    <property type="evidence" value="ECO:0007669"/>
    <property type="project" value="UniProtKB-KW"/>
</dbReference>
<evidence type="ECO:0000256" key="10">
    <source>
        <dbReference type="ARBA" id="ARBA00022833"/>
    </source>
</evidence>
<evidence type="ECO:0000256" key="13">
    <source>
        <dbReference type="ARBA" id="ARBA00023015"/>
    </source>
</evidence>
<evidence type="ECO:0000256" key="9">
    <source>
        <dbReference type="ARBA" id="ARBA00022771"/>
    </source>
</evidence>
<dbReference type="InterPro" id="IPR036236">
    <property type="entry name" value="Znf_C2H2_sf"/>
</dbReference>